<dbReference type="AlphaFoldDB" id="C7J0T8"/>
<evidence type="ECO:0000313" key="2">
    <source>
        <dbReference type="EMBL" id="BAH92520.1"/>
    </source>
</evidence>
<dbReference type="EMBL" id="AP008210">
    <property type="protein sequence ID" value="BAH92520.1"/>
    <property type="molecule type" value="Genomic_DNA"/>
</dbReference>
<organism evidence="2 3">
    <name type="scientific">Oryza sativa subsp. japonica</name>
    <name type="common">Rice</name>
    <dbReference type="NCBI Taxonomy" id="39947"/>
    <lineage>
        <taxon>Eukaryota</taxon>
        <taxon>Viridiplantae</taxon>
        <taxon>Streptophyta</taxon>
        <taxon>Embryophyta</taxon>
        <taxon>Tracheophyta</taxon>
        <taxon>Spermatophyta</taxon>
        <taxon>Magnoliopsida</taxon>
        <taxon>Liliopsida</taxon>
        <taxon>Poales</taxon>
        <taxon>Poaceae</taxon>
        <taxon>BOP clade</taxon>
        <taxon>Oryzoideae</taxon>
        <taxon>Oryzeae</taxon>
        <taxon>Oryzinae</taxon>
        <taxon>Oryza</taxon>
        <taxon>Oryza sativa</taxon>
    </lineage>
</organism>
<evidence type="ECO:0000256" key="1">
    <source>
        <dbReference type="SAM" id="MobiDB-lite"/>
    </source>
</evidence>
<reference evidence="3" key="2">
    <citation type="journal article" date="2008" name="Nucleic Acids Res.">
        <title>The rice annotation project database (RAP-DB): 2008 update.</title>
        <authorList>
            <consortium name="The rice annotation project (RAP)"/>
        </authorList>
    </citation>
    <scope>GENOME REANNOTATION</scope>
    <source>
        <strain evidence="3">cv. Nipponbare</strain>
    </source>
</reference>
<proteinExistence type="predicted"/>
<protein>
    <submittedName>
        <fullName evidence="2">Os04g0205800 protein</fullName>
    </submittedName>
</protein>
<name>C7J0T8_ORYSJ</name>
<dbReference type="KEGG" id="dosa:Os04g0205800"/>
<feature type="region of interest" description="Disordered" evidence="1">
    <location>
        <begin position="131"/>
        <end position="157"/>
    </location>
</feature>
<feature type="compositionally biased region" description="Basic and acidic residues" evidence="1">
    <location>
        <begin position="138"/>
        <end position="149"/>
    </location>
</feature>
<accession>C7J0T8</accession>
<dbReference type="Proteomes" id="UP000000763">
    <property type="component" value="Chromosome 4"/>
</dbReference>
<sequence>MVTRGKHGIRKVSDRLNLHAAALSPIPRTYRAALADPHWRSAMEEEYSALLSNRTWDLVPCPSGINIQLATQQQQHKATVLQPAAARRQRPPPERNWLVAACRRWATTDDDLDEVTTIDDEDKETVRMSDAMGTGRGTVRDGRLQREPHPAPNPAGLLLARGRRTGMEIGYDWLLLLQDEWADD</sequence>
<gene>
    <name evidence="2" type="ordered locus">Os04g0205800</name>
</gene>
<evidence type="ECO:0000313" key="3">
    <source>
        <dbReference type="Proteomes" id="UP000000763"/>
    </source>
</evidence>
<reference evidence="2 3" key="1">
    <citation type="journal article" date="2005" name="Nature">
        <title>The map-based sequence of the rice genome.</title>
        <authorList>
            <consortium name="International rice genome sequencing project (IRGSP)"/>
            <person name="Matsumoto T."/>
            <person name="Wu J."/>
            <person name="Kanamori H."/>
            <person name="Katayose Y."/>
            <person name="Fujisawa M."/>
            <person name="Namiki N."/>
            <person name="Mizuno H."/>
            <person name="Yamamoto K."/>
            <person name="Antonio B.A."/>
            <person name="Baba T."/>
            <person name="Sakata K."/>
            <person name="Nagamura Y."/>
            <person name="Aoki H."/>
            <person name="Arikawa K."/>
            <person name="Arita K."/>
            <person name="Bito T."/>
            <person name="Chiden Y."/>
            <person name="Fujitsuka N."/>
            <person name="Fukunaka R."/>
            <person name="Hamada M."/>
            <person name="Harada C."/>
            <person name="Hayashi A."/>
            <person name="Hijishita S."/>
            <person name="Honda M."/>
            <person name="Hosokawa S."/>
            <person name="Ichikawa Y."/>
            <person name="Idonuma A."/>
            <person name="Iijima M."/>
            <person name="Ikeda M."/>
            <person name="Ikeno M."/>
            <person name="Ito K."/>
            <person name="Ito S."/>
            <person name="Ito T."/>
            <person name="Ito Y."/>
            <person name="Ito Y."/>
            <person name="Iwabuchi A."/>
            <person name="Kamiya K."/>
            <person name="Karasawa W."/>
            <person name="Kurita K."/>
            <person name="Katagiri S."/>
            <person name="Kikuta A."/>
            <person name="Kobayashi H."/>
            <person name="Kobayashi N."/>
            <person name="Machita K."/>
            <person name="Maehara T."/>
            <person name="Masukawa M."/>
            <person name="Mizubayashi T."/>
            <person name="Mukai Y."/>
            <person name="Nagasaki H."/>
            <person name="Nagata Y."/>
            <person name="Naito S."/>
            <person name="Nakashima M."/>
            <person name="Nakama Y."/>
            <person name="Nakamichi Y."/>
            <person name="Nakamura M."/>
            <person name="Meguro A."/>
            <person name="Negishi M."/>
            <person name="Ohta I."/>
            <person name="Ohta T."/>
            <person name="Okamoto M."/>
            <person name="Ono N."/>
            <person name="Saji S."/>
            <person name="Sakaguchi M."/>
            <person name="Sakai K."/>
            <person name="Shibata M."/>
            <person name="Shimokawa T."/>
            <person name="Song J."/>
            <person name="Takazaki Y."/>
            <person name="Terasawa K."/>
            <person name="Tsugane M."/>
            <person name="Tsuji K."/>
            <person name="Ueda S."/>
            <person name="Waki K."/>
            <person name="Yamagata H."/>
            <person name="Yamamoto M."/>
            <person name="Yamamoto S."/>
            <person name="Yamane H."/>
            <person name="Yoshiki S."/>
            <person name="Yoshihara R."/>
            <person name="Yukawa K."/>
            <person name="Zhong H."/>
            <person name="Yano M."/>
            <person name="Yuan Q."/>
            <person name="Ouyang S."/>
            <person name="Liu J."/>
            <person name="Jones K.M."/>
            <person name="Gansberger K."/>
            <person name="Moffat K."/>
            <person name="Hill J."/>
            <person name="Bera J."/>
            <person name="Fadrosh D."/>
            <person name="Jin S."/>
            <person name="Johri S."/>
            <person name="Kim M."/>
            <person name="Overton L."/>
            <person name="Reardon M."/>
            <person name="Tsitrin T."/>
            <person name="Vuong H."/>
            <person name="Weaver B."/>
            <person name="Ciecko A."/>
            <person name="Tallon L."/>
            <person name="Jackson J."/>
            <person name="Pai G."/>
            <person name="Aken S.V."/>
            <person name="Utterback T."/>
            <person name="Reidmuller S."/>
            <person name="Feldblyum T."/>
            <person name="Hsiao J."/>
            <person name="Zismann V."/>
            <person name="Iobst S."/>
            <person name="de Vazeille A.R."/>
            <person name="Buell C.R."/>
            <person name="Ying K."/>
            <person name="Li Y."/>
            <person name="Lu T."/>
            <person name="Huang Y."/>
            <person name="Zhao Q."/>
            <person name="Feng Q."/>
            <person name="Zhang L."/>
            <person name="Zhu J."/>
            <person name="Weng Q."/>
            <person name="Mu J."/>
            <person name="Lu Y."/>
            <person name="Fan D."/>
            <person name="Liu Y."/>
            <person name="Guan J."/>
            <person name="Zhang Y."/>
            <person name="Yu S."/>
            <person name="Liu X."/>
            <person name="Zhang Y."/>
            <person name="Hong G."/>
            <person name="Han B."/>
            <person name="Choisne N."/>
            <person name="Demange N."/>
            <person name="Orjeda G."/>
            <person name="Samain S."/>
            <person name="Cattolico L."/>
            <person name="Pelletier E."/>
            <person name="Couloux A."/>
            <person name="Segurens B."/>
            <person name="Wincker P."/>
            <person name="D'Hont A."/>
            <person name="Scarpelli C."/>
            <person name="Weissenbach J."/>
            <person name="Salanoubat M."/>
            <person name="Quetier F."/>
            <person name="Yu Y."/>
            <person name="Kim H.R."/>
            <person name="Rambo T."/>
            <person name="Currie J."/>
            <person name="Collura K."/>
            <person name="Luo M."/>
            <person name="Yang T."/>
            <person name="Ammiraju J.S.S."/>
            <person name="Engler F."/>
            <person name="Soderlund C."/>
            <person name="Wing R.A."/>
            <person name="Palmer L.E."/>
            <person name="de la Bastide M."/>
            <person name="Spiegel L."/>
            <person name="Nascimento L."/>
            <person name="Zutavern T."/>
            <person name="O'Shaughnessy A."/>
            <person name="Dike S."/>
            <person name="Dedhia N."/>
            <person name="Preston R."/>
            <person name="Balija V."/>
            <person name="McCombie W.R."/>
            <person name="Chow T."/>
            <person name="Chen H."/>
            <person name="Chung M."/>
            <person name="Chen C."/>
            <person name="Shaw J."/>
            <person name="Wu H."/>
            <person name="Hsiao K."/>
            <person name="Chao Y."/>
            <person name="Chu M."/>
            <person name="Cheng C."/>
            <person name="Hour A."/>
            <person name="Lee P."/>
            <person name="Lin S."/>
            <person name="Lin Y."/>
            <person name="Liou J."/>
            <person name="Liu S."/>
            <person name="Hsing Y."/>
            <person name="Raghuvanshi S."/>
            <person name="Mohanty A."/>
            <person name="Bharti A.K."/>
            <person name="Gaur A."/>
            <person name="Gupta V."/>
            <person name="Kumar D."/>
            <person name="Ravi V."/>
            <person name="Vij S."/>
            <person name="Kapur A."/>
            <person name="Khurana P."/>
            <person name="Khurana P."/>
            <person name="Khurana J.P."/>
            <person name="Tyagi A.K."/>
            <person name="Gaikwad K."/>
            <person name="Singh A."/>
            <person name="Dalal V."/>
            <person name="Srivastava S."/>
            <person name="Dixit A."/>
            <person name="Pal A.K."/>
            <person name="Ghazi I.A."/>
            <person name="Yadav M."/>
            <person name="Pandit A."/>
            <person name="Bhargava A."/>
            <person name="Sureshbabu K."/>
            <person name="Batra K."/>
            <person name="Sharma T.R."/>
            <person name="Mohapatra T."/>
            <person name="Singh N.K."/>
            <person name="Messing J."/>
            <person name="Nelson A.B."/>
            <person name="Fuks G."/>
            <person name="Kavchok S."/>
            <person name="Keizer G."/>
            <person name="Linton E."/>
            <person name="Llaca V."/>
            <person name="Song R."/>
            <person name="Tanyolac B."/>
            <person name="Young S."/>
            <person name="Ho-Il K."/>
            <person name="Hahn J.H."/>
            <person name="Sangsakoo G."/>
            <person name="Vanavichit A."/>
            <person name="de Mattos Luiz.A.T."/>
            <person name="Zimmer P.D."/>
            <person name="Malone G."/>
            <person name="Dellagostin O."/>
            <person name="de Oliveira A.C."/>
            <person name="Bevan M."/>
            <person name="Bancroft I."/>
            <person name="Minx P."/>
            <person name="Cordum H."/>
            <person name="Wilson R."/>
            <person name="Cheng Z."/>
            <person name="Jin W."/>
            <person name="Jiang J."/>
            <person name="Leong S.A."/>
            <person name="Iwama H."/>
            <person name="Gojobori T."/>
            <person name="Itoh T."/>
            <person name="Niimura Y."/>
            <person name="Fujii Y."/>
            <person name="Habara T."/>
            <person name="Sakai H."/>
            <person name="Sato Y."/>
            <person name="Wilson G."/>
            <person name="Kumar K."/>
            <person name="McCouch S."/>
            <person name="Juretic N."/>
            <person name="Hoen D."/>
            <person name="Wright S."/>
            <person name="Bruskiewich R."/>
            <person name="Bureau T."/>
            <person name="Miyao A."/>
            <person name="Hirochika H."/>
            <person name="Nishikawa T."/>
            <person name="Kadowaki K."/>
            <person name="Sugiura M."/>
            <person name="Burr B."/>
            <person name="Sasaki T."/>
        </authorList>
    </citation>
    <scope>NUCLEOTIDE SEQUENCE [LARGE SCALE GENOMIC DNA]</scope>
    <source>
        <strain evidence="3">cv. Nipponbare</strain>
    </source>
</reference>